<protein>
    <submittedName>
        <fullName evidence="1">Uncharacterized protein</fullName>
    </submittedName>
</protein>
<evidence type="ECO:0000313" key="1">
    <source>
        <dbReference type="EnsemblMetazoa" id="Aqu2.1.16225_001"/>
    </source>
</evidence>
<sequence length="60" mass="7007">MALQYIAEMSPSITEYVTGYVTKAEKIHAQDLWDKVSSCDNIYSMPSKIRQKINYFELKE</sequence>
<proteinExistence type="predicted"/>
<reference evidence="1" key="1">
    <citation type="submission" date="2017-05" db="UniProtKB">
        <authorList>
            <consortium name="EnsemblMetazoa"/>
        </authorList>
    </citation>
    <scope>IDENTIFICATION</scope>
</reference>
<dbReference type="InParanoid" id="A0A1X7TNH7"/>
<name>A0A1X7TNH7_AMPQE</name>
<organism evidence="1">
    <name type="scientific">Amphimedon queenslandica</name>
    <name type="common">Sponge</name>
    <dbReference type="NCBI Taxonomy" id="400682"/>
    <lineage>
        <taxon>Eukaryota</taxon>
        <taxon>Metazoa</taxon>
        <taxon>Porifera</taxon>
        <taxon>Demospongiae</taxon>
        <taxon>Heteroscleromorpha</taxon>
        <taxon>Haplosclerida</taxon>
        <taxon>Niphatidae</taxon>
        <taxon>Amphimedon</taxon>
    </lineage>
</organism>
<dbReference type="AlphaFoldDB" id="A0A1X7TNH7"/>
<accession>A0A1X7TNH7</accession>
<dbReference type="EnsemblMetazoa" id="Aqu2.1.16225_001">
    <property type="protein sequence ID" value="Aqu2.1.16225_001"/>
    <property type="gene ID" value="Aqu2.1.16225"/>
</dbReference>